<comment type="caution">
    <text evidence="7">Lacks conserved residue(s) required for the propagation of feature annotation.</text>
</comment>
<comment type="subcellular location">
    <subcellularLocation>
        <location evidence="1">Cell membrane</location>
        <topology evidence="1">Multi-pass membrane protein</topology>
    </subcellularLocation>
</comment>
<dbReference type="PANTHER" id="PTHR14319">
    <property type="entry name" value="FIVE-SPAN TRANSMEMBRANE PROTEIN M83"/>
    <property type="match status" value="1"/>
</dbReference>
<evidence type="ECO:0000256" key="7">
    <source>
        <dbReference type="PROSITE-ProRule" id="PRU00076"/>
    </source>
</evidence>
<dbReference type="PROSITE" id="PS50026">
    <property type="entry name" value="EGF_3"/>
    <property type="match status" value="1"/>
</dbReference>
<evidence type="ECO:0000256" key="3">
    <source>
        <dbReference type="ARBA" id="ARBA00022475"/>
    </source>
</evidence>
<feature type="transmembrane region" description="Helical" evidence="8">
    <location>
        <begin position="627"/>
        <end position="647"/>
    </location>
</feature>
<feature type="transmembrane region" description="Helical" evidence="8">
    <location>
        <begin position="712"/>
        <end position="729"/>
    </location>
</feature>
<sequence>MISTCLTKKCLTLRQFYTSLSILLILFQVNHGAIPLATQEDLLHSFKSYYDVAMFHYTVPKEVLRATWQFAAFMDDPSCQPREVYIHLRFGSYPIISANNESFFINTHVKSDHDIIVTTMTTYQPKLQTVVPIYGPEAGNWFVGAYMSPWDQRVQQQGLGHICQYSIGTVALWSQVDNIENIPIGYEMTSQTSTMTTYYKIYIPSGIWAFRVSIWNCSFTLSSHHDIREPCINSMSLKGRALPVSNHLHPEKSISLNTYANYSFIESSPYEDSYYYLSIVSSSIIKFSIKVDVSECPIRVTEEFFNKEYINTAVSFNSITGPNAKDFIKRAQYYEENNTSDKYVSHKMQVYRRNGERNIRDVCMPRHQLVRVKHAEALSTIYLLQGKEWLNSRLMLTDLVPLMTQFSILPMVDTGGTLDISARLQTEKLTSKILVLVTMCIQRGRIPKLGEYHSCQNDALSANLSSFDMHNASLLIAYPQPDMWYIIFDTICYNYDNPIRCPFEDISVLLNVRINKCVYPDPSPCGDHGVCREIQRNSLHYTTCNCFEGYAGYDCSDALSTTAAISSVLSATMLTLSNAFFIPAIYLAVKRELYAEGLVYSATMLFSTFYHACDQSDGRFCIIKYEALQYSDFFSSILAFWVTLVAMAKLTNKFVLMCHMTGVFVITVTVQINKMCLNSILIPLMMGILILIFVHTYRIFRTGKWKKPKVKAIVGLLFAIVGISLYCFVETEGNYGYIHSMWHIVMATSLIFLLPPKRATSWRNASSNDDIESRDCKEHHGTPTFTIVERAK</sequence>
<evidence type="ECO:0000256" key="6">
    <source>
        <dbReference type="ARBA" id="ARBA00023136"/>
    </source>
</evidence>
<evidence type="ECO:0000259" key="9">
    <source>
        <dbReference type="PROSITE" id="PS50026"/>
    </source>
</evidence>
<dbReference type="PROSITE" id="PS00022">
    <property type="entry name" value="EGF_1"/>
    <property type="match status" value="1"/>
</dbReference>
<reference evidence="11" key="1">
    <citation type="submission" date="2025-08" db="UniProtKB">
        <authorList>
            <consortium name="RefSeq"/>
        </authorList>
    </citation>
    <scope>IDENTIFICATION</scope>
</reference>
<dbReference type="Proteomes" id="UP000515204">
    <property type="component" value="Unplaced"/>
</dbReference>
<name>A0A6P3X834_DINQU</name>
<feature type="transmembrane region" description="Helical" evidence="8">
    <location>
        <begin position="563"/>
        <end position="586"/>
    </location>
</feature>
<accession>A0A6P3X834</accession>
<feature type="domain" description="EGF-like" evidence="9">
    <location>
        <begin position="513"/>
        <end position="556"/>
    </location>
</feature>
<dbReference type="RefSeq" id="XP_014474415.1">
    <property type="nucleotide sequence ID" value="XM_014618929.1"/>
</dbReference>
<evidence type="ECO:0000256" key="8">
    <source>
        <dbReference type="SAM" id="Phobius"/>
    </source>
</evidence>
<keyword evidence="7" id="KW-1015">Disulfide bond</keyword>
<dbReference type="InterPro" id="IPR021910">
    <property type="entry name" value="NGX6/PGAP6/MYMK"/>
</dbReference>
<feature type="transmembrane region" description="Helical" evidence="8">
    <location>
        <begin position="593"/>
        <end position="612"/>
    </location>
</feature>
<organism evidence="10 11">
    <name type="scientific">Dinoponera quadriceps</name>
    <name type="common">South American ant</name>
    <dbReference type="NCBI Taxonomy" id="609295"/>
    <lineage>
        <taxon>Eukaryota</taxon>
        <taxon>Metazoa</taxon>
        <taxon>Ecdysozoa</taxon>
        <taxon>Arthropoda</taxon>
        <taxon>Hexapoda</taxon>
        <taxon>Insecta</taxon>
        <taxon>Pterygota</taxon>
        <taxon>Neoptera</taxon>
        <taxon>Endopterygota</taxon>
        <taxon>Hymenoptera</taxon>
        <taxon>Apocrita</taxon>
        <taxon>Aculeata</taxon>
        <taxon>Formicoidea</taxon>
        <taxon>Formicidae</taxon>
        <taxon>Ponerinae</taxon>
        <taxon>Ponerini</taxon>
        <taxon>Dinoponera</taxon>
    </lineage>
</organism>
<feature type="transmembrane region" description="Helical" evidence="8">
    <location>
        <begin position="679"/>
        <end position="700"/>
    </location>
</feature>
<evidence type="ECO:0000256" key="5">
    <source>
        <dbReference type="ARBA" id="ARBA00022989"/>
    </source>
</evidence>
<feature type="transmembrane region" description="Helical" evidence="8">
    <location>
        <begin position="735"/>
        <end position="754"/>
    </location>
</feature>
<protein>
    <submittedName>
        <fullName evidence="11">Uncharacterized protein LOC106744285 isoform X1</fullName>
    </submittedName>
</protein>
<dbReference type="PANTHER" id="PTHR14319:SF3">
    <property type="entry name" value="TRANSMEMBRANE PROTEIN-LIKE PROTEIN"/>
    <property type="match status" value="1"/>
</dbReference>
<dbReference type="GO" id="GO:0005886">
    <property type="term" value="C:plasma membrane"/>
    <property type="evidence" value="ECO:0007669"/>
    <property type="project" value="UniProtKB-SubCell"/>
</dbReference>
<keyword evidence="5 8" id="KW-1133">Transmembrane helix</keyword>
<evidence type="ECO:0000256" key="2">
    <source>
        <dbReference type="ARBA" id="ARBA00005542"/>
    </source>
</evidence>
<dbReference type="Gene3D" id="2.10.25.10">
    <property type="entry name" value="Laminin"/>
    <property type="match status" value="1"/>
</dbReference>
<dbReference type="Pfam" id="PF12036">
    <property type="entry name" value="DUF3522"/>
    <property type="match status" value="1"/>
</dbReference>
<keyword evidence="6 8" id="KW-0472">Membrane</keyword>
<keyword evidence="4 8" id="KW-0812">Transmembrane</keyword>
<dbReference type="GeneID" id="106744285"/>
<evidence type="ECO:0000256" key="4">
    <source>
        <dbReference type="ARBA" id="ARBA00022692"/>
    </source>
</evidence>
<evidence type="ECO:0000256" key="1">
    <source>
        <dbReference type="ARBA" id="ARBA00004651"/>
    </source>
</evidence>
<dbReference type="KEGG" id="dqu:106744285"/>
<keyword evidence="3" id="KW-1003">Cell membrane</keyword>
<evidence type="ECO:0000313" key="10">
    <source>
        <dbReference type="Proteomes" id="UP000515204"/>
    </source>
</evidence>
<dbReference type="SUPFAM" id="SSF57196">
    <property type="entry name" value="EGF/Laminin"/>
    <property type="match status" value="1"/>
</dbReference>
<dbReference type="OrthoDB" id="69646at2759"/>
<dbReference type="AlphaFoldDB" id="A0A6P3X834"/>
<gene>
    <name evidence="11" type="primary">LOC106744285</name>
</gene>
<keyword evidence="10" id="KW-1185">Reference proteome</keyword>
<comment type="similarity">
    <text evidence="2">Belongs to the TMEM8 family.</text>
</comment>
<proteinExistence type="inferred from homology"/>
<keyword evidence="7" id="KW-0245">EGF-like domain</keyword>
<dbReference type="InterPro" id="IPR000742">
    <property type="entry name" value="EGF"/>
</dbReference>
<dbReference type="PROSITE" id="PS01186">
    <property type="entry name" value="EGF_2"/>
    <property type="match status" value="1"/>
</dbReference>
<evidence type="ECO:0000313" key="11">
    <source>
        <dbReference type="RefSeq" id="XP_014474415.1"/>
    </source>
</evidence>
<feature type="disulfide bond" evidence="7">
    <location>
        <begin position="546"/>
        <end position="555"/>
    </location>
</feature>